<evidence type="ECO:0000313" key="1">
    <source>
        <dbReference type="EMBL" id="RRT38347.1"/>
    </source>
</evidence>
<comment type="caution">
    <text evidence="1">The sequence shown here is derived from an EMBL/GenBank/DDBJ whole genome shotgun (WGS) entry which is preliminary data.</text>
</comment>
<dbReference type="PANTHER" id="PTHR44272">
    <property type="entry name" value="DNAJ DOMAIN (PROKARYOTIC HEAT SHOCK PROTEIN)"/>
    <property type="match status" value="1"/>
</dbReference>
<protein>
    <submittedName>
        <fullName evidence="1">Uncharacterized protein</fullName>
    </submittedName>
</protein>
<dbReference type="InterPro" id="IPR001623">
    <property type="entry name" value="DnaJ_domain"/>
</dbReference>
<dbReference type="CDD" id="cd06257">
    <property type="entry name" value="DnaJ"/>
    <property type="match status" value="1"/>
</dbReference>
<dbReference type="GO" id="GO:0005783">
    <property type="term" value="C:endoplasmic reticulum"/>
    <property type="evidence" value="ECO:0007669"/>
    <property type="project" value="UniProtKB-ARBA"/>
</dbReference>
<gene>
    <name evidence="1" type="ORF">B296_00047728</name>
</gene>
<name>A0A444F133_ENSVE</name>
<evidence type="ECO:0000313" key="2">
    <source>
        <dbReference type="Proteomes" id="UP000287651"/>
    </source>
</evidence>
<dbReference type="AlphaFoldDB" id="A0A444F133"/>
<sequence>LRVAAGVCWVGGERGRRMAERNMGGSSAPAARRDPYEVLCVSRDSSDQEIKVAYRKMALKCPTSSDTESLSQLLYFEKEAHGGYGLTLQLEMAKDPEAAFFKSLEGLQPCEVSELEAGTHTFAVYGL</sequence>
<accession>A0A444F133</accession>
<dbReference type="InterPro" id="IPR036869">
    <property type="entry name" value="J_dom_sf"/>
</dbReference>
<dbReference type="Gene3D" id="1.10.287.110">
    <property type="entry name" value="DnaJ domain"/>
    <property type="match status" value="1"/>
</dbReference>
<proteinExistence type="predicted"/>
<dbReference type="EMBL" id="AMZH03021296">
    <property type="protein sequence ID" value="RRT38347.1"/>
    <property type="molecule type" value="Genomic_DNA"/>
</dbReference>
<organism evidence="1 2">
    <name type="scientific">Ensete ventricosum</name>
    <name type="common">Abyssinian banana</name>
    <name type="synonym">Musa ensete</name>
    <dbReference type="NCBI Taxonomy" id="4639"/>
    <lineage>
        <taxon>Eukaryota</taxon>
        <taxon>Viridiplantae</taxon>
        <taxon>Streptophyta</taxon>
        <taxon>Embryophyta</taxon>
        <taxon>Tracheophyta</taxon>
        <taxon>Spermatophyta</taxon>
        <taxon>Magnoliopsida</taxon>
        <taxon>Liliopsida</taxon>
        <taxon>Zingiberales</taxon>
        <taxon>Musaceae</taxon>
        <taxon>Ensete</taxon>
    </lineage>
</organism>
<feature type="non-terminal residue" evidence="1">
    <location>
        <position position="1"/>
    </location>
</feature>
<reference evidence="1 2" key="1">
    <citation type="journal article" date="2014" name="Agronomy (Basel)">
        <title>A Draft Genome Sequence for Ensete ventricosum, the Drought-Tolerant Tree Against Hunger.</title>
        <authorList>
            <person name="Harrison J."/>
            <person name="Moore K.A."/>
            <person name="Paszkiewicz K."/>
            <person name="Jones T."/>
            <person name="Grant M."/>
            <person name="Ambacheew D."/>
            <person name="Muzemil S."/>
            <person name="Studholme D.J."/>
        </authorList>
    </citation>
    <scope>NUCLEOTIDE SEQUENCE [LARGE SCALE GENOMIC DNA]</scope>
</reference>
<dbReference type="SUPFAM" id="SSF46565">
    <property type="entry name" value="Chaperone J-domain"/>
    <property type="match status" value="1"/>
</dbReference>
<dbReference type="PANTHER" id="PTHR44272:SF3">
    <property type="entry name" value="J DOMAIN-CONTAINING PROTEIN"/>
    <property type="match status" value="1"/>
</dbReference>
<dbReference type="InterPro" id="IPR052812">
    <property type="entry name" value="Plant_DnaJ_domain"/>
</dbReference>
<dbReference type="Pfam" id="PF00226">
    <property type="entry name" value="DnaJ"/>
    <property type="match status" value="1"/>
</dbReference>
<dbReference type="Proteomes" id="UP000287651">
    <property type="component" value="Unassembled WGS sequence"/>
</dbReference>